<name>A0A6L2JRS4_TANCI</name>
<dbReference type="EMBL" id="BKCJ010001166">
    <property type="protein sequence ID" value="GEU39379.1"/>
    <property type="molecule type" value="Genomic_DNA"/>
</dbReference>
<organism evidence="1">
    <name type="scientific">Tanacetum cinerariifolium</name>
    <name type="common">Dalmatian daisy</name>
    <name type="synonym">Chrysanthemum cinerariifolium</name>
    <dbReference type="NCBI Taxonomy" id="118510"/>
    <lineage>
        <taxon>Eukaryota</taxon>
        <taxon>Viridiplantae</taxon>
        <taxon>Streptophyta</taxon>
        <taxon>Embryophyta</taxon>
        <taxon>Tracheophyta</taxon>
        <taxon>Spermatophyta</taxon>
        <taxon>Magnoliopsida</taxon>
        <taxon>eudicotyledons</taxon>
        <taxon>Gunneridae</taxon>
        <taxon>Pentapetalae</taxon>
        <taxon>asterids</taxon>
        <taxon>campanulids</taxon>
        <taxon>Asterales</taxon>
        <taxon>Asteraceae</taxon>
        <taxon>Asteroideae</taxon>
        <taxon>Anthemideae</taxon>
        <taxon>Anthemidinae</taxon>
        <taxon>Tanacetum</taxon>
    </lineage>
</organism>
<gene>
    <name evidence="1" type="ORF">Tci_011357</name>
</gene>
<dbReference type="AlphaFoldDB" id="A0A6L2JRS4"/>
<sequence>MKDPFVTDYEIQSLRYVNLDDLLQDQKGDDAEITFIGSSTYDQEMEEVDFNRELMPDDEIISISGDDNEEADSDQDLNYADEKVVDTTFDELLNEANTKDKFFFATTTNETLGAMQRFKEIQITKASGSDPLGHLPRIIDFLVAHVHNLGLSLPDKFTDRMESEVPRMVADAFEERIPKLLYDTIKNILPQLLND</sequence>
<reference evidence="1" key="1">
    <citation type="journal article" date="2019" name="Sci. Rep.">
        <title>Draft genome of Tanacetum cinerariifolium, the natural source of mosquito coil.</title>
        <authorList>
            <person name="Yamashiro T."/>
            <person name="Shiraishi A."/>
            <person name="Satake H."/>
            <person name="Nakayama K."/>
        </authorList>
    </citation>
    <scope>NUCLEOTIDE SEQUENCE</scope>
</reference>
<accession>A0A6L2JRS4</accession>
<protein>
    <submittedName>
        <fullName evidence="1">Uncharacterized protein</fullName>
    </submittedName>
</protein>
<evidence type="ECO:0000313" key="1">
    <source>
        <dbReference type="EMBL" id="GEU39379.1"/>
    </source>
</evidence>
<proteinExistence type="predicted"/>
<comment type="caution">
    <text evidence="1">The sequence shown here is derived from an EMBL/GenBank/DDBJ whole genome shotgun (WGS) entry which is preliminary data.</text>
</comment>